<evidence type="ECO:0000256" key="1">
    <source>
        <dbReference type="SAM" id="Coils"/>
    </source>
</evidence>
<proteinExistence type="predicted"/>
<dbReference type="OrthoDB" id="256590at2"/>
<accession>A0A6I4TSX8</accession>
<sequence>MTAQDTNEFIERYKRWLQNTGFDGGPDSPPMVALGLIERQAAENDRLMHVIDRDRYIVAAVMTGIQAAINGRYWLSGGRGPYEYDDDRYQQEFGAALNEIEGAMQPLGVVAFDKADCATGPAKVEAAKQAAIAYLKRPQKRREIIAADLGIPCRCTEPPLARPLPIVQAEPAWTCFHCGDTFTDPTAARLHFGRDERSEAACTIKAGAERSLLRALRNAEQQADDAVQAMHDESTDAARAYHQQRCRHADALIAAEELGYERGLADGSTASEVLCSALRPFADVADLLNPNCGDASPIALLPSCPVTAGDIRRAAAAMADQGSHD</sequence>
<evidence type="ECO:0000313" key="2">
    <source>
        <dbReference type="EMBL" id="MXO98984.1"/>
    </source>
</evidence>
<dbReference type="EMBL" id="WTYJ01000001">
    <property type="protein sequence ID" value="MXO98984.1"/>
    <property type="molecule type" value="Genomic_DNA"/>
</dbReference>
<protein>
    <submittedName>
        <fullName evidence="2">Uncharacterized protein</fullName>
    </submittedName>
</protein>
<name>A0A6I4TSX8_9SPHN</name>
<comment type="caution">
    <text evidence="2">The sequence shown here is derived from an EMBL/GenBank/DDBJ whole genome shotgun (WGS) entry which is preliminary data.</text>
</comment>
<organism evidence="2 3">
    <name type="scientific">Croceibacterium xixiisoli</name>
    <dbReference type="NCBI Taxonomy" id="1476466"/>
    <lineage>
        <taxon>Bacteria</taxon>
        <taxon>Pseudomonadati</taxon>
        <taxon>Pseudomonadota</taxon>
        <taxon>Alphaproteobacteria</taxon>
        <taxon>Sphingomonadales</taxon>
        <taxon>Erythrobacteraceae</taxon>
        <taxon>Croceibacterium</taxon>
    </lineage>
</organism>
<dbReference type="RefSeq" id="WP_161390569.1">
    <property type="nucleotide sequence ID" value="NZ_JBHSCP010000001.1"/>
</dbReference>
<reference evidence="2 3" key="1">
    <citation type="submission" date="2019-12" db="EMBL/GenBank/DDBJ databases">
        <title>Genomic-based taxomic classification of the family Erythrobacteraceae.</title>
        <authorList>
            <person name="Xu L."/>
        </authorList>
    </citation>
    <scope>NUCLEOTIDE SEQUENCE [LARGE SCALE GENOMIC DNA]</scope>
    <source>
        <strain evidence="2 3">S36</strain>
    </source>
</reference>
<evidence type="ECO:0000313" key="3">
    <source>
        <dbReference type="Proteomes" id="UP000469430"/>
    </source>
</evidence>
<keyword evidence="3" id="KW-1185">Reference proteome</keyword>
<dbReference type="Proteomes" id="UP000469430">
    <property type="component" value="Unassembled WGS sequence"/>
</dbReference>
<dbReference type="AlphaFoldDB" id="A0A6I4TSX8"/>
<keyword evidence="1" id="KW-0175">Coiled coil</keyword>
<gene>
    <name evidence="2" type="ORF">GRI97_08280</name>
</gene>
<feature type="coiled-coil region" evidence="1">
    <location>
        <begin position="209"/>
        <end position="236"/>
    </location>
</feature>